<dbReference type="Pfam" id="PF00392">
    <property type="entry name" value="GntR"/>
    <property type="match status" value="1"/>
</dbReference>
<reference evidence="5" key="2">
    <citation type="submission" date="2019-01" db="EMBL/GenBank/DDBJ databases">
        <authorList>
            <person name="Li Y."/>
        </authorList>
    </citation>
    <scope>NUCLEOTIDE SEQUENCE [LARGE SCALE GENOMIC DNA]</scope>
    <source>
        <strain evidence="5">CGMCC 1.12963</strain>
    </source>
</reference>
<reference evidence="5" key="1">
    <citation type="submission" date="2019-01" db="EMBL/GenBank/DDBJ databases">
        <title>Sinorhodobacter populi sp. nov. isolated from the symptomatic bark tissue of Populus euramericana canker.</title>
        <authorList>
            <person name="Xu G."/>
        </authorList>
    </citation>
    <scope>NUCLEOTIDE SEQUENCE [LARGE SCALE GENOMIC DNA]</scope>
    <source>
        <strain evidence="5">CGMCC 1.12963</strain>
    </source>
</reference>
<dbReference type="SMART" id="SM00895">
    <property type="entry name" value="FCD"/>
    <property type="match status" value="1"/>
</dbReference>
<evidence type="ECO:0000256" key="1">
    <source>
        <dbReference type="ARBA" id="ARBA00023015"/>
    </source>
</evidence>
<comment type="caution">
    <text evidence="5">The sequence shown here is derived from an EMBL/GenBank/DDBJ whole genome shotgun (WGS) entry which is preliminary data.</text>
</comment>
<dbReference type="GO" id="GO:0003700">
    <property type="term" value="F:DNA-binding transcription factor activity"/>
    <property type="evidence" value="ECO:0007669"/>
    <property type="project" value="InterPro"/>
</dbReference>
<keyword evidence="3" id="KW-0804">Transcription</keyword>
<dbReference type="PROSITE" id="PS50949">
    <property type="entry name" value="HTH_GNTR"/>
    <property type="match status" value="1"/>
</dbReference>
<dbReference type="RefSeq" id="WP_128156309.1">
    <property type="nucleotide sequence ID" value="NZ_JBHSOM010000006.1"/>
</dbReference>
<evidence type="ECO:0000313" key="5">
    <source>
        <dbReference type="EMBL" id="RWR52176.1"/>
    </source>
</evidence>
<dbReference type="EMBL" id="SAVA01000005">
    <property type="protein sequence ID" value="RWR52176.1"/>
    <property type="molecule type" value="Genomic_DNA"/>
</dbReference>
<dbReference type="InterPro" id="IPR036390">
    <property type="entry name" value="WH_DNA-bd_sf"/>
</dbReference>
<dbReference type="GO" id="GO:0003677">
    <property type="term" value="F:DNA binding"/>
    <property type="evidence" value="ECO:0007669"/>
    <property type="project" value="UniProtKB-KW"/>
</dbReference>
<evidence type="ECO:0000313" key="6">
    <source>
        <dbReference type="Proteomes" id="UP000288071"/>
    </source>
</evidence>
<gene>
    <name evidence="5" type="ORF">EOW66_10450</name>
</gene>
<feature type="domain" description="HTH gntR-type" evidence="4">
    <location>
        <begin position="6"/>
        <end position="73"/>
    </location>
</feature>
<evidence type="ECO:0000259" key="4">
    <source>
        <dbReference type="PROSITE" id="PS50949"/>
    </source>
</evidence>
<dbReference type="SUPFAM" id="SSF48008">
    <property type="entry name" value="GntR ligand-binding domain-like"/>
    <property type="match status" value="1"/>
</dbReference>
<dbReference type="InterPro" id="IPR036388">
    <property type="entry name" value="WH-like_DNA-bd_sf"/>
</dbReference>
<dbReference type="InterPro" id="IPR000524">
    <property type="entry name" value="Tscrpt_reg_HTH_GntR"/>
</dbReference>
<dbReference type="InterPro" id="IPR008920">
    <property type="entry name" value="TF_FadR/GntR_C"/>
</dbReference>
<dbReference type="Proteomes" id="UP000288071">
    <property type="component" value="Unassembled WGS sequence"/>
</dbReference>
<keyword evidence="6" id="KW-1185">Reference proteome</keyword>
<proteinExistence type="predicted"/>
<organism evidence="5 6">
    <name type="scientific">Paenirhodobacter huangdaonensis</name>
    <dbReference type="NCBI Taxonomy" id="2501515"/>
    <lineage>
        <taxon>Bacteria</taxon>
        <taxon>Pseudomonadati</taxon>
        <taxon>Pseudomonadota</taxon>
        <taxon>Alphaproteobacteria</taxon>
        <taxon>Rhodobacterales</taxon>
        <taxon>Rhodobacter group</taxon>
        <taxon>Paenirhodobacter</taxon>
    </lineage>
</organism>
<keyword evidence="1" id="KW-0805">Transcription regulation</keyword>
<name>A0A3S4MHD4_9RHOB</name>
<dbReference type="PANTHER" id="PTHR43537">
    <property type="entry name" value="TRANSCRIPTIONAL REGULATOR, GNTR FAMILY"/>
    <property type="match status" value="1"/>
</dbReference>
<evidence type="ECO:0000256" key="3">
    <source>
        <dbReference type="ARBA" id="ARBA00023163"/>
    </source>
</evidence>
<accession>A0A3S4MHD4</accession>
<dbReference type="PANTHER" id="PTHR43537:SF49">
    <property type="entry name" value="TRANSCRIPTIONAL REGULATORY PROTEIN"/>
    <property type="match status" value="1"/>
</dbReference>
<dbReference type="AlphaFoldDB" id="A0A3S4MHD4"/>
<evidence type="ECO:0000256" key="2">
    <source>
        <dbReference type="ARBA" id="ARBA00023125"/>
    </source>
</evidence>
<dbReference type="SMART" id="SM00345">
    <property type="entry name" value="HTH_GNTR"/>
    <property type="match status" value="1"/>
</dbReference>
<dbReference type="InterPro" id="IPR011711">
    <property type="entry name" value="GntR_C"/>
</dbReference>
<dbReference type="Gene3D" id="1.10.10.10">
    <property type="entry name" value="Winged helix-like DNA-binding domain superfamily/Winged helix DNA-binding domain"/>
    <property type="match status" value="1"/>
</dbReference>
<keyword evidence="2" id="KW-0238">DNA-binding</keyword>
<sequence length="202" mass="22794">MTETRQPTSGRIAEELIFRIIRGELIAGERLRQDHIAEEFGTSHVPVREAFLRLVGKGLAVSEPNRGVRVAPLDPAAQRELRAMRGVLEPLALRHSVPHLSPVQIAEAEAARRVCDAAQNIFDWEEANRAFHSATYAGCGMPRLQEEVANLQLLAARYQLVHYKERWRPRIDPDHHAIMAAIRRRDPKAAGAVLERHLSRMS</sequence>
<dbReference type="SUPFAM" id="SSF46785">
    <property type="entry name" value="Winged helix' DNA-binding domain"/>
    <property type="match status" value="1"/>
</dbReference>
<dbReference type="Gene3D" id="1.20.120.530">
    <property type="entry name" value="GntR ligand-binding domain-like"/>
    <property type="match status" value="1"/>
</dbReference>
<protein>
    <submittedName>
        <fullName evidence="5">GntR family transcriptional regulator</fullName>
    </submittedName>
</protein>
<dbReference type="Pfam" id="PF07729">
    <property type="entry name" value="FCD"/>
    <property type="match status" value="1"/>
</dbReference>